<dbReference type="EMBL" id="WIUZ02000001">
    <property type="protein sequence ID" value="KAF9791854.1"/>
    <property type="molecule type" value="Genomic_DNA"/>
</dbReference>
<proteinExistence type="predicted"/>
<gene>
    <name evidence="1" type="ORF">BJ322DRAFT_405</name>
</gene>
<accession>A0A9P6HNP1</accession>
<sequence length="177" mass="19327">MILSASLSLGCAPTPSALRVLRPRTTPRRPALEGCSSGRVGISRGDLPGHERGYINFPPVIRPIRRGVRRGQVVINGAAMHIRFYAIGLMTFVPSDGSTTQGMPRFYAASLCYPGYLEPQSGVSEVFSHIVVGLRRIWNCSGGVCRTALVYWNCTRCCQVVRCVLPPLRQAGYCGQE</sequence>
<keyword evidence="2" id="KW-1185">Reference proteome</keyword>
<dbReference type="AlphaFoldDB" id="A0A9P6HNP1"/>
<protein>
    <submittedName>
        <fullName evidence="1">Uncharacterized protein</fullName>
    </submittedName>
</protein>
<comment type="caution">
    <text evidence="1">The sequence shown here is derived from an EMBL/GenBank/DDBJ whole genome shotgun (WGS) entry which is preliminary data.</text>
</comment>
<dbReference type="Proteomes" id="UP000736335">
    <property type="component" value="Unassembled WGS sequence"/>
</dbReference>
<evidence type="ECO:0000313" key="1">
    <source>
        <dbReference type="EMBL" id="KAF9791854.1"/>
    </source>
</evidence>
<reference evidence="1" key="1">
    <citation type="journal article" date="2020" name="Nat. Commun.">
        <title>Large-scale genome sequencing of mycorrhizal fungi provides insights into the early evolution of symbiotic traits.</title>
        <authorList>
            <person name="Miyauchi S."/>
            <person name="Kiss E."/>
            <person name="Kuo A."/>
            <person name="Drula E."/>
            <person name="Kohler A."/>
            <person name="Sanchez-Garcia M."/>
            <person name="Morin E."/>
            <person name="Andreopoulos B."/>
            <person name="Barry K.W."/>
            <person name="Bonito G."/>
            <person name="Buee M."/>
            <person name="Carver A."/>
            <person name="Chen C."/>
            <person name="Cichocki N."/>
            <person name="Clum A."/>
            <person name="Culley D."/>
            <person name="Crous P.W."/>
            <person name="Fauchery L."/>
            <person name="Girlanda M."/>
            <person name="Hayes R.D."/>
            <person name="Keri Z."/>
            <person name="LaButti K."/>
            <person name="Lipzen A."/>
            <person name="Lombard V."/>
            <person name="Magnuson J."/>
            <person name="Maillard F."/>
            <person name="Murat C."/>
            <person name="Nolan M."/>
            <person name="Ohm R.A."/>
            <person name="Pangilinan J."/>
            <person name="Pereira M.F."/>
            <person name="Perotto S."/>
            <person name="Peter M."/>
            <person name="Pfister S."/>
            <person name="Riley R."/>
            <person name="Sitrit Y."/>
            <person name="Stielow J.B."/>
            <person name="Szollosi G."/>
            <person name="Zifcakova L."/>
            <person name="Stursova M."/>
            <person name="Spatafora J.W."/>
            <person name="Tedersoo L."/>
            <person name="Vaario L.M."/>
            <person name="Yamada A."/>
            <person name="Yan M."/>
            <person name="Wang P."/>
            <person name="Xu J."/>
            <person name="Bruns T."/>
            <person name="Baldrian P."/>
            <person name="Vilgalys R."/>
            <person name="Dunand C."/>
            <person name="Henrissat B."/>
            <person name="Grigoriev I.V."/>
            <person name="Hibbett D."/>
            <person name="Nagy L.G."/>
            <person name="Martin F.M."/>
        </authorList>
    </citation>
    <scope>NUCLEOTIDE SEQUENCE</scope>
    <source>
        <strain evidence="1">UH-Tt-Lm1</strain>
    </source>
</reference>
<organism evidence="1 2">
    <name type="scientific">Thelephora terrestris</name>
    <dbReference type="NCBI Taxonomy" id="56493"/>
    <lineage>
        <taxon>Eukaryota</taxon>
        <taxon>Fungi</taxon>
        <taxon>Dikarya</taxon>
        <taxon>Basidiomycota</taxon>
        <taxon>Agaricomycotina</taxon>
        <taxon>Agaricomycetes</taxon>
        <taxon>Thelephorales</taxon>
        <taxon>Thelephoraceae</taxon>
        <taxon>Thelephora</taxon>
    </lineage>
</organism>
<name>A0A9P6HNP1_9AGAM</name>
<reference evidence="1" key="2">
    <citation type="submission" date="2020-11" db="EMBL/GenBank/DDBJ databases">
        <authorList>
            <consortium name="DOE Joint Genome Institute"/>
            <person name="Kuo A."/>
            <person name="Miyauchi S."/>
            <person name="Kiss E."/>
            <person name="Drula E."/>
            <person name="Kohler A."/>
            <person name="Sanchez-Garcia M."/>
            <person name="Andreopoulos B."/>
            <person name="Barry K.W."/>
            <person name="Bonito G."/>
            <person name="Buee M."/>
            <person name="Carver A."/>
            <person name="Chen C."/>
            <person name="Cichocki N."/>
            <person name="Clum A."/>
            <person name="Culley D."/>
            <person name="Crous P.W."/>
            <person name="Fauchery L."/>
            <person name="Girlanda M."/>
            <person name="Hayes R."/>
            <person name="Keri Z."/>
            <person name="Labutti K."/>
            <person name="Lipzen A."/>
            <person name="Lombard V."/>
            <person name="Magnuson J."/>
            <person name="Maillard F."/>
            <person name="Morin E."/>
            <person name="Murat C."/>
            <person name="Nolan M."/>
            <person name="Ohm R."/>
            <person name="Pangilinan J."/>
            <person name="Pereira M."/>
            <person name="Perotto S."/>
            <person name="Peter M."/>
            <person name="Riley R."/>
            <person name="Sitrit Y."/>
            <person name="Stielow B."/>
            <person name="Szollosi G."/>
            <person name="Zifcakova L."/>
            <person name="Stursova M."/>
            <person name="Spatafora J.W."/>
            <person name="Tedersoo L."/>
            <person name="Vaario L.-M."/>
            <person name="Yamada A."/>
            <person name="Yan M."/>
            <person name="Wang P."/>
            <person name="Xu J."/>
            <person name="Bruns T."/>
            <person name="Baldrian P."/>
            <person name="Vilgalys R."/>
            <person name="Henrissat B."/>
            <person name="Grigoriev I.V."/>
            <person name="Hibbett D."/>
            <person name="Nagy L.G."/>
            <person name="Martin F.M."/>
        </authorList>
    </citation>
    <scope>NUCLEOTIDE SEQUENCE</scope>
    <source>
        <strain evidence="1">UH-Tt-Lm1</strain>
    </source>
</reference>
<evidence type="ECO:0000313" key="2">
    <source>
        <dbReference type="Proteomes" id="UP000736335"/>
    </source>
</evidence>